<dbReference type="EMBL" id="JBHTAA010000001">
    <property type="protein sequence ID" value="MFC7202975.1"/>
    <property type="molecule type" value="Genomic_DNA"/>
</dbReference>
<feature type="region of interest" description="Disordered" evidence="7">
    <location>
        <begin position="157"/>
        <end position="179"/>
    </location>
</feature>
<dbReference type="Proteomes" id="UP001596481">
    <property type="component" value="Unassembled WGS sequence"/>
</dbReference>
<accession>A0ABD5ZD25</accession>
<dbReference type="Gene3D" id="4.10.490.10">
    <property type="entry name" value="High potential iron-sulphur protein"/>
    <property type="match status" value="1"/>
</dbReference>
<evidence type="ECO:0000259" key="8">
    <source>
        <dbReference type="PROSITE" id="PS51373"/>
    </source>
</evidence>
<feature type="compositionally biased region" description="Basic and acidic residues" evidence="7">
    <location>
        <begin position="47"/>
        <end position="63"/>
    </location>
</feature>
<dbReference type="GO" id="GO:0051539">
    <property type="term" value="F:4 iron, 4 sulfur cluster binding"/>
    <property type="evidence" value="ECO:0007669"/>
    <property type="project" value="UniProtKB-KW"/>
</dbReference>
<dbReference type="InterPro" id="IPR036369">
    <property type="entry name" value="HIPIP_sf"/>
</dbReference>
<feature type="region of interest" description="Disordered" evidence="7">
    <location>
        <begin position="29"/>
        <end position="63"/>
    </location>
</feature>
<keyword evidence="2" id="KW-0004">4Fe-4S</keyword>
<reference evidence="9 10" key="1">
    <citation type="journal article" date="2019" name="Int. J. Syst. Evol. Microbiol.">
        <title>The Global Catalogue of Microorganisms (GCM) 10K type strain sequencing project: providing services to taxonomists for standard genome sequencing and annotation.</title>
        <authorList>
            <consortium name="The Broad Institute Genomics Platform"/>
            <consortium name="The Broad Institute Genome Sequencing Center for Infectious Disease"/>
            <person name="Wu L."/>
            <person name="Ma J."/>
        </authorList>
    </citation>
    <scope>NUCLEOTIDE SEQUENCE [LARGE SCALE GENOMIC DNA]</scope>
    <source>
        <strain evidence="9 10">DSM 29988</strain>
    </source>
</reference>
<keyword evidence="10" id="KW-1185">Reference proteome</keyword>
<proteinExistence type="predicted"/>
<dbReference type="PROSITE" id="PS51373">
    <property type="entry name" value="HIPIP"/>
    <property type="match status" value="1"/>
</dbReference>
<evidence type="ECO:0000313" key="9">
    <source>
        <dbReference type="EMBL" id="MFC7202975.1"/>
    </source>
</evidence>
<evidence type="ECO:0000256" key="4">
    <source>
        <dbReference type="ARBA" id="ARBA00022982"/>
    </source>
</evidence>
<comment type="caution">
    <text evidence="9">The sequence shown here is derived from an EMBL/GenBank/DDBJ whole genome shotgun (WGS) entry which is preliminary data.</text>
</comment>
<keyword evidence="1" id="KW-0813">Transport</keyword>
<evidence type="ECO:0000256" key="6">
    <source>
        <dbReference type="ARBA" id="ARBA00023014"/>
    </source>
</evidence>
<keyword evidence="6" id="KW-0411">Iron-sulfur</keyword>
<evidence type="ECO:0000313" key="10">
    <source>
        <dbReference type="Proteomes" id="UP001596481"/>
    </source>
</evidence>
<keyword evidence="4" id="KW-0249">Electron transport</keyword>
<evidence type="ECO:0000256" key="3">
    <source>
        <dbReference type="ARBA" id="ARBA00022723"/>
    </source>
</evidence>
<dbReference type="AlphaFoldDB" id="A0ABD5ZD25"/>
<keyword evidence="5" id="KW-0408">Iron</keyword>
<dbReference type="SUPFAM" id="SSF57652">
    <property type="entry name" value="HIPIP (high potential iron protein)"/>
    <property type="match status" value="1"/>
</dbReference>
<gene>
    <name evidence="9" type="ORF">ACFQJC_05580</name>
</gene>
<evidence type="ECO:0000256" key="7">
    <source>
        <dbReference type="SAM" id="MobiDB-lite"/>
    </source>
</evidence>
<name>A0ABD5ZD25_9EURY</name>
<feature type="compositionally biased region" description="Acidic residues" evidence="7">
    <location>
        <begin position="157"/>
        <end position="172"/>
    </location>
</feature>
<sequence>MARVGQTRRRFLQLAGSGAVVGIAGCLGGGNGGEQETETTAETTTTEQKEEGADHEQLPEGVSKEEFEYGPVPAVYQDARSQAGEPRVVEELVPKADVQFQEASEAAEAGLSVEGSSCENCAEFIPDMNGDGFGACAKVEGYIAADDWCSLWESIEEAEAEGTGETEGDENGSEIVYEM</sequence>
<keyword evidence="3" id="KW-0479">Metal-binding</keyword>
<organism evidence="9 10">
    <name type="scientific">Haloferax namakaokahaiae</name>
    <dbReference type="NCBI Taxonomy" id="1748331"/>
    <lineage>
        <taxon>Archaea</taxon>
        <taxon>Methanobacteriati</taxon>
        <taxon>Methanobacteriota</taxon>
        <taxon>Stenosarchaea group</taxon>
        <taxon>Halobacteria</taxon>
        <taxon>Halobacteriales</taxon>
        <taxon>Haloferacaceae</taxon>
        <taxon>Haloferax</taxon>
    </lineage>
</organism>
<dbReference type="InterPro" id="IPR006311">
    <property type="entry name" value="TAT_signal"/>
</dbReference>
<evidence type="ECO:0000256" key="5">
    <source>
        <dbReference type="ARBA" id="ARBA00023004"/>
    </source>
</evidence>
<dbReference type="Pfam" id="PF01355">
    <property type="entry name" value="HIPIP"/>
    <property type="match status" value="1"/>
</dbReference>
<feature type="domain" description="High potential iron-sulfur proteins family profile" evidence="8">
    <location>
        <begin position="81"/>
        <end position="157"/>
    </location>
</feature>
<protein>
    <submittedName>
        <fullName evidence="9">High-potential iron-sulfur protein</fullName>
    </submittedName>
</protein>
<evidence type="ECO:0000256" key="1">
    <source>
        <dbReference type="ARBA" id="ARBA00022448"/>
    </source>
</evidence>
<dbReference type="RefSeq" id="WP_390222258.1">
    <property type="nucleotide sequence ID" value="NZ_JBHTAA010000001.1"/>
</dbReference>
<evidence type="ECO:0000256" key="2">
    <source>
        <dbReference type="ARBA" id="ARBA00022485"/>
    </source>
</evidence>
<dbReference type="InterPro" id="IPR000170">
    <property type="entry name" value="High_potential_FeS_prot"/>
</dbReference>
<dbReference type="PROSITE" id="PS51318">
    <property type="entry name" value="TAT"/>
    <property type="match status" value="1"/>
</dbReference>
<dbReference type="GO" id="GO:0046872">
    <property type="term" value="F:metal ion binding"/>
    <property type="evidence" value="ECO:0007669"/>
    <property type="project" value="UniProtKB-KW"/>
</dbReference>
<dbReference type="PROSITE" id="PS51257">
    <property type="entry name" value="PROKAR_LIPOPROTEIN"/>
    <property type="match status" value="1"/>
</dbReference>